<proteinExistence type="predicted"/>
<keyword evidence="2" id="KW-1185">Reference proteome</keyword>
<accession>A0AAD6LSY2</accession>
<name>A0AAD6LSY2_9ROSI</name>
<evidence type="ECO:0000313" key="1">
    <source>
        <dbReference type="EMBL" id="KAJ6972626.1"/>
    </source>
</evidence>
<gene>
    <name evidence="1" type="ORF">NC653_033051</name>
</gene>
<evidence type="ECO:0000313" key="2">
    <source>
        <dbReference type="Proteomes" id="UP001164929"/>
    </source>
</evidence>
<reference evidence="1" key="1">
    <citation type="journal article" date="2023" name="Mol. Ecol. Resour.">
        <title>Chromosome-level genome assembly of a triploid poplar Populus alba 'Berolinensis'.</title>
        <authorList>
            <person name="Chen S."/>
            <person name="Yu Y."/>
            <person name="Wang X."/>
            <person name="Wang S."/>
            <person name="Zhang T."/>
            <person name="Zhou Y."/>
            <person name="He R."/>
            <person name="Meng N."/>
            <person name="Wang Y."/>
            <person name="Liu W."/>
            <person name="Liu Z."/>
            <person name="Liu J."/>
            <person name="Guo Q."/>
            <person name="Huang H."/>
            <person name="Sederoff R.R."/>
            <person name="Wang G."/>
            <person name="Qu G."/>
            <person name="Chen S."/>
        </authorList>
    </citation>
    <scope>NUCLEOTIDE SEQUENCE</scope>
    <source>
        <strain evidence="1">SC-2020</strain>
    </source>
</reference>
<protein>
    <submittedName>
        <fullName evidence="1">Uncharacterized protein</fullName>
    </submittedName>
</protein>
<comment type="caution">
    <text evidence="1">The sequence shown here is derived from an EMBL/GenBank/DDBJ whole genome shotgun (WGS) entry which is preliminary data.</text>
</comment>
<dbReference type="AlphaFoldDB" id="A0AAD6LSY2"/>
<sequence>MARDLSSISPLLSKISQNLSALLMLAVSKLLARDITNFLQAVATLVLPLHATKNWYCV</sequence>
<organism evidence="1 2">
    <name type="scientific">Populus alba x Populus x berolinensis</name>
    <dbReference type="NCBI Taxonomy" id="444605"/>
    <lineage>
        <taxon>Eukaryota</taxon>
        <taxon>Viridiplantae</taxon>
        <taxon>Streptophyta</taxon>
        <taxon>Embryophyta</taxon>
        <taxon>Tracheophyta</taxon>
        <taxon>Spermatophyta</taxon>
        <taxon>Magnoliopsida</taxon>
        <taxon>eudicotyledons</taxon>
        <taxon>Gunneridae</taxon>
        <taxon>Pentapetalae</taxon>
        <taxon>rosids</taxon>
        <taxon>fabids</taxon>
        <taxon>Malpighiales</taxon>
        <taxon>Salicaceae</taxon>
        <taxon>Saliceae</taxon>
        <taxon>Populus</taxon>
    </lineage>
</organism>
<dbReference type="EMBL" id="JAQIZT010000014">
    <property type="protein sequence ID" value="KAJ6972626.1"/>
    <property type="molecule type" value="Genomic_DNA"/>
</dbReference>
<dbReference type="Proteomes" id="UP001164929">
    <property type="component" value="Chromosome 14"/>
</dbReference>